<keyword evidence="1" id="KW-0812">Transmembrane</keyword>
<feature type="transmembrane region" description="Helical" evidence="1">
    <location>
        <begin position="12"/>
        <end position="33"/>
    </location>
</feature>
<name>A0A1F6FF63_9BACT</name>
<comment type="caution">
    <text evidence="2">The sequence shown here is derived from an EMBL/GenBank/DDBJ whole genome shotgun (WGS) entry which is preliminary data.</text>
</comment>
<keyword evidence="1" id="KW-1133">Transmembrane helix</keyword>
<organism evidence="2 3">
    <name type="scientific">Candidatus Kaiserbacteria bacterium RIFCSPLOWO2_12_FULL_45_26</name>
    <dbReference type="NCBI Taxonomy" id="1798525"/>
    <lineage>
        <taxon>Bacteria</taxon>
        <taxon>Candidatus Kaiseribacteriota</taxon>
    </lineage>
</organism>
<dbReference type="EMBL" id="MFMM01000001">
    <property type="protein sequence ID" value="OGG84485.1"/>
    <property type="molecule type" value="Genomic_DNA"/>
</dbReference>
<evidence type="ECO:0000313" key="3">
    <source>
        <dbReference type="Proteomes" id="UP000177325"/>
    </source>
</evidence>
<evidence type="ECO:0000256" key="1">
    <source>
        <dbReference type="SAM" id="Phobius"/>
    </source>
</evidence>
<reference evidence="2 3" key="1">
    <citation type="journal article" date="2016" name="Nat. Commun.">
        <title>Thousands of microbial genomes shed light on interconnected biogeochemical processes in an aquifer system.</title>
        <authorList>
            <person name="Anantharaman K."/>
            <person name="Brown C.T."/>
            <person name="Hug L.A."/>
            <person name="Sharon I."/>
            <person name="Castelle C.J."/>
            <person name="Probst A.J."/>
            <person name="Thomas B.C."/>
            <person name="Singh A."/>
            <person name="Wilkins M.J."/>
            <person name="Karaoz U."/>
            <person name="Brodie E.L."/>
            <person name="Williams K.H."/>
            <person name="Hubbard S.S."/>
            <person name="Banfield J.F."/>
        </authorList>
    </citation>
    <scope>NUCLEOTIDE SEQUENCE [LARGE SCALE GENOMIC DNA]</scope>
</reference>
<keyword evidence="1" id="KW-0472">Membrane</keyword>
<proteinExistence type="predicted"/>
<feature type="transmembrane region" description="Helical" evidence="1">
    <location>
        <begin position="39"/>
        <end position="60"/>
    </location>
</feature>
<sequence length="79" mass="8373">MKDKIKNFLCEATAIITLIAGLAIILALVALFFKAPDAVLALTFSVPVFIVGALLLTFVIKGGWSRVLGESVSSIFTGF</sequence>
<dbReference type="AlphaFoldDB" id="A0A1F6FF63"/>
<accession>A0A1F6FF63</accession>
<gene>
    <name evidence="2" type="ORF">A3G90_00100</name>
</gene>
<evidence type="ECO:0000313" key="2">
    <source>
        <dbReference type="EMBL" id="OGG84485.1"/>
    </source>
</evidence>
<dbReference type="Proteomes" id="UP000177325">
    <property type="component" value="Unassembled WGS sequence"/>
</dbReference>
<protein>
    <submittedName>
        <fullName evidence="2">Uncharacterized protein</fullName>
    </submittedName>
</protein>
<dbReference type="STRING" id="1798525.A3G90_00100"/>